<evidence type="ECO:0000313" key="8">
    <source>
        <dbReference type="Proteomes" id="UP001314796"/>
    </source>
</evidence>
<evidence type="ECO:0000256" key="3">
    <source>
        <dbReference type="PROSITE-ProRule" id="PRU00284"/>
    </source>
</evidence>
<comment type="similarity">
    <text evidence="2">Belongs to the methyl-accepting chemotaxis (MCP) protein family.</text>
</comment>
<dbReference type="Pfam" id="PF00672">
    <property type="entry name" value="HAMP"/>
    <property type="match status" value="1"/>
</dbReference>
<dbReference type="CDD" id="cd06225">
    <property type="entry name" value="HAMP"/>
    <property type="match status" value="1"/>
</dbReference>
<dbReference type="Proteomes" id="UP001314796">
    <property type="component" value="Unassembled WGS sequence"/>
</dbReference>
<accession>A0ABS2NTY5</accession>
<dbReference type="InterPro" id="IPR024478">
    <property type="entry name" value="HlyB_4HB_MCP"/>
</dbReference>
<evidence type="ECO:0000256" key="1">
    <source>
        <dbReference type="ARBA" id="ARBA00023224"/>
    </source>
</evidence>
<dbReference type="Pfam" id="PF12729">
    <property type="entry name" value="4HB_MCP_1"/>
    <property type="match status" value="1"/>
</dbReference>
<dbReference type="SMART" id="SM00304">
    <property type="entry name" value="HAMP"/>
    <property type="match status" value="1"/>
</dbReference>
<dbReference type="EMBL" id="JAFBEE010000036">
    <property type="protein sequence ID" value="MBM7616418.1"/>
    <property type="molecule type" value="Genomic_DNA"/>
</dbReference>
<evidence type="ECO:0000259" key="5">
    <source>
        <dbReference type="PROSITE" id="PS50111"/>
    </source>
</evidence>
<feature type="domain" description="HAMP" evidence="6">
    <location>
        <begin position="208"/>
        <end position="261"/>
    </location>
</feature>
<keyword evidence="8" id="KW-1185">Reference proteome</keyword>
<comment type="caution">
    <text evidence="7">The sequence shown here is derived from an EMBL/GenBank/DDBJ whole genome shotgun (WGS) entry which is preliminary data.</text>
</comment>
<dbReference type="PANTHER" id="PTHR32089">
    <property type="entry name" value="METHYL-ACCEPTING CHEMOTAXIS PROTEIN MCPB"/>
    <property type="match status" value="1"/>
</dbReference>
<dbReference type="Pfam" id="PF00015">
    <property type="entry name" value="MCPsignal"/>
    <property type="match status" value="1"/>
</dbReference>
<keyword evidence="1 3" id="KW-0807">Transducer</keyword>
<evidence type="ECO:0000256" key="4">
    <source>
        <dbReference type="SAM" id="Phobius"/>
    </source>
</evidence>
<evidence type="ECO:0000259" key="6">
    <source>
        <dbReference type="PROSITE" id="PS50885"/>
    </source>
</evidence>
<evidence type="ECO:0000256" key="2">
    <source>
        <dbReference type="ARBA" id="ARBA00029447"/>
    </source>
</evidence>
<dbReference type="PANTHER" id="PTHR32089:SF112">
    <property type="entry name" value="LYSOZYME-LIKE PROTEIN-RELATED"/>
    <property type="match status" value="1"/>
</dbReference>
<dbReference type="SMART" id="SM00283">
    <property type="entry name" value="MA"/>
    <property type="match status" value="1"/>
</dbReference>
<dbReference type="PROSITE" id="PS50111">
    <property type="entry name" value="CHEMOTAXIS_TRANSDUC_2"/>
    <property type="match status" value="1"/>
</dbReference>
<keyword evidence="4" id="KW-1133">Transmembrane helix</keyword>
<dbReference type="SUPFAM" id="SSF58104">
    <property type="entry name" value="Methyl-accepting chemotaxis protein (MCP) signaling domain"/>
    <property type="match status" value="1"/>
</dbReference>
<dbReference type="Gene3D" id="6.10.340.10">
    <property type="match status" value="1"/>
</dbReference>
<gene>
    <name evidence="7" type="ORF">JOC73_003001</name>
</gene>
<dbReference type="PROSITE" id="PS50885">
    <property type="entry name" value="HAMP"/>
    <property type="match status" value="1"/>
</dbReference>
<dbReference type="Gene3D" id="1.10.287.950">
    <property type="entry name" value="Methyl-accepting chemotaxis protein"/>
    <property type="match status" value="1"/>
</dbReference>
<sequence length="476" mass="52440">MKSSAFRTIRGKLIAGFALIILLISLLGGISSIGMRNTIHQYHQVIDMNLPVSTYVWQIRSNNLEQVAAVRAYMLYQDEKFPKLFNDIHKHNEAIFDEVSELLETEKSREYLSRIKEINNQYALVAQDVFELVKKGELEEATRLGEEGREQVEKMKETTQAWLEWVDEVNHGIVIDTKRLAQNRELLTYFIIAFAAMMSLIIAFLMNGIIAKPISKVSKALLEVSSGNLKIDRVNIRNKDEVGVLADSLNKMIDDLRETLEKVNDASAQVASSAQQLSASAEQSAEATNQMAGLSIEAAAGADNQLKGVNESFAIVQQLTVGIQQINDSVQTMSHVAQRTANVSLEGNATVTTVANEMKSIHGAVKETAAIIKELDRSSERIDNMVQVITGISEQTNLLALNAAIEAARAGEQGKGFAVVAEEVRKLAEQSKDSTLEIKTTIADIQKGTEQAVEAMNIVIEKVNNNTAGKPDFHNN</sequence>
<name>A0ABS2NTY5_9FIRM</name>
<keyword evidence="4" id="KW-0472">Membrane</keyword>
<organism evidence="7 8">
    <name type="scientific">Alkaliphilus hydrothermalis</name>
    <dbReference type="NCBI Taxonomy" id="1482730"/>
    <lineage>
        <taxon>Bacteria</taxon>
        <taxon>Bacillati</taxon>
        <taxon>Bacillota</taxon>
        <taxon>Clostridia</taxon>
        <taxon>Peptostreptococcales</taxon>
        <taxon>Natronincolaceae</taxon>
        <taxon>Alkaliphilus</taxon>
    </lineage>
</organism>
<protein>
    <submittedName>
        <fullName evidence="7">Methyl-accepting chemotaxis protein</fullName>
    </submittedName>
</protein>
<feature type="transmembrane region" description="Helical" evidence="4">
    <location>
        <begin position="186"/>
        <end position="210"/>
    </location>
</feature>
<feature type="domain" description="Methyl-accepting transducer" evidence="5">
    <location>
        <begin position="280"/>
        <end position="476"/>
    </location>
</feature>
<dbReference type="CDD" id="cd11386">
    <property type="entry name" value="MCP_signal"/>
    <property type="match status" value="1"/>
</dbReference>
<dbReference type="InterPro" id="IPR004089">
    <property type="entry name" value="MCPsignal_dom"/>
</dbReference>
<evidence type="ECO:0000313" key="7">
    <source>
        <dbReference type="EMBL" id="MBM7616418.1"/>
    </source>
</evidence>
<dbReference type="InterPro" id="IPR003660">
    <property type="entry name" value="HAMP_dom"/>
</dbReference>
<reference evidence="7 8" key="1">
    <citation type="submission" date="2021-01" db="EMBL/GenBank/DDBJ databases">
        <title>Genomic Encyclopedia of Type Strains, Phase IV (KMG-IV): sequencing the most valuable type-strain genomes for metagenomic binning, comparative biology and taxonomic classification.</title>
        <authorList>
            <person name="Goeker M."/>
        </authorList>
    </citation>
    <scope>NUCLEOTIDE SEQUENCE [LARGE SCALE GENOMIC DNA]</scope>
    <source>
        <strain evidence="7 8">DSM 25890</strain>
    </source>
</reference>
<proteinExistence type="inferred from homology"/>
<dbReference type="RefSeq" id="WP_204404597.1">
    <property type="nucleotide sequence ID" value="NZ_JAFBEE010000036.1"/>
</dbReference>
<keyword evidence="4" id="KW-0812">Transmembrane</keyword>